<dbReference type="OrthoDB" id="9894478at2759"/>
<evidence type="ECO:0000256" key="1">
    <source>
        <dbReference type="SAM" id="MobiDB-lite"/>
    </source>
</evidence>
<evidence type="ECO:0000313" key="4">
    <source>
        <dbReference type="EMBL" id="KAG9267652.1"/>
    </source>
</evidence>
<sequence>MILYLWLFLYIAAIAEGKCEPNFYPDKLMENCQHCSKRCNSPPPDCTMYCRPSSSGKKEAGENQNARIILIVLIVFLGTCLALMGILTVIRRKACKHVLIAKAAQERDSSESERGSDTTEQSEDVDGSAAAANTAVNVEEEMSSTHYNTNLPLPSTEEGTTVLVTTKTVQTYNCSTQYTRGVTLGVWTTAAV</sequence>
<feature type="region of interest" description="Disordered" evidence="1">
    <location>
        <begin position="106"/>
        <end position="129"/>
    </location>
</feature>
<feature type="compositionally biased region" description="Basic and acidic residues" evidence="1">
    <location>
        <begin position="106"/>
        <end position="117"/>
    </location>
</feature>
<keyword evidence="3" id="KW-0732">Signal</keyword>
<evidence type="ECO:0000256" key="2">
    <source>
        <dbReference type="SAM" id="Phobius"/>
    </source>
</evidence>
<dbReference type="AlphaFoldDB" id="A0A8T2LCH7"/>
<protein>
    <submittedName>
        <fullName evidence="4">Tumor necrosis factor receptor superfamily member 17</fullName>
    </submittedName>
</protein>
<keyword evidence="2" id="KW-0472">Membrane</keyword>
<organism evidence="4 5">
    <name type="scientific">Astyanax mexicanus</name>
    <name type="common">Blind cave fish</name>
    <name type="synonym">Astyanax fasciatus mexicanus</name>
    <dbReference type="NCBI Taxonomy" id="7994"/>
    <lineage>
        <taxon>Eukaryota</taxon>
        <taxon>Metazoa</taxon>
        <taxon>Chordata</taxon>
        <taxon>Craniata</taxon>
        <taxon>Vertebrata</taxon>
        <taxon>Euteleostomi</taxon>
        <taxon>Actinopterygii</taxon>
        <taxon>Neopterygii</taxon>
        <taxon>Teleostei</taxon>
        <taxon>Ostariophysi</taxon>
        <taxon>Characiformes</taxon>
        <taxon>Characoidei</taxon>
        <taxon>Acestrorhamphidae</taxon>
        <taxon>Acestrorhamphinae</taxon>
        <taxon>Astyanax</taxon>
    </lineage>
</organism>
<keyword evidence="4" id="KW-0675">Receptor</keyword>
<name>A0A8T2LCH7_ASTMX</name>
<dbReference type="PANTHER" id="PTHR20437">
    <property type="entry name" value="TUMOR NECROSIS FACTOR RECEPTOR SUBFAMILY MEMBER 13/17"/>
    <property type="match status" value="1"/>
</dbReference>
<dbReference type="InterPro" id="IPR043521">
    <property type="entry name" value="TNFR_13C/17"/>
</dbReference>
<dbReference type="PANTHER" id="PTHR20437:SF3">
    <property type="entry name" value="BCMA TALL-1 BINDING DOMAIN-CONTAINING PROTEIN"/>
    <property type="match status" value="1"/>
</dbReference>
<dbReference type="EMBL" id="JAICCE010000015">
    <property type="protein sequence ID" value="KAG9267652.1"/>
    <property type="molecule type" value="Genomic_DNA"/>
</dbReference>
<comment type="caution">
    <text evidence="4">The sequence shown here is derived from an EMBL/GenBank/DDBJ whole genome shotgun (WGS) entry which is preliminary data.</text>
</comment>
<feature type="chain" id="PRO_5035808090" evidence="3">
    <location>
        <begin position="18"/>
        <end position="192"/>
    </location>
</feature>
<keyword evidence="2" id="KW-0812">Transmembrane</keyword>
<evidence type="ECO:0000313" key="5">
    <source>
        <dbReference type="Proteomes" id="UP000752171"/>
    </source>
</evidence>
<evidence type="ECO:0000256" key="3">
    <source>
        <dbReference type="SAM" id="SignalP"/>
    </source>
</evidence>
<feature type="signal peptide" evidence="3">
    <location>
        <begin position="1"/>
        <end position="17"/>
    </location>
</feature>
<feature type="transmembrane region" description="Helical" evidence="2">
    <location>
        <begin position="68"/>
        <end position="90"/>
    </location>
</feature>
<dbReference type="GO" id="GO:0038023">
    <property type="term" value="F:signaling receptor activity"/>
    <property type="evidence" value="ECO:0007669"/>
    <property type="project" value="InterPro"/>
</dbReference>
<dbReference type="Gene3D" id="4.10.1290.10">
    <property type="entry name" value="Tumor necrosis factor receptor superfamily"/>
    <property type="match status" value="1"/>
</dbReference>
<keyword evidence="2" id="KW-1133">Transmembrane helix</keyword>
<dbReference type="Proteomes" id="UP000752171">
    <property type="component" value="Unassembled WGS sequence"/>
</dbReference>
<gene>
    <name evidence="4" type="ORF">AMEX_G18516</name>
</gene>
<proteinExistence type="predicted"/>
<reference evidence="4 5" key="1">
    <citation type="submission" date="2021-07" db="EMBL/GenBank/DDBJ databases">
        <authorList>
            <person name="Imarazene B."/>
            <person name="Zahm M."/>
            <person name="Klopp C."/>
            <person name="Cabau C."/>
            <person name="Beille S."/>
            <person name="Jouanno E."/>
            <person name="Castinel A."/>
            <person name="Lluch J."/>
            <person name="Gil L."/>
            <person name="Kuchtly C."/>
            <person name="Lopez Roques C."/>
            <person name="Donnadieu C."/>
            <person name="Parrinello H."/>
            <person name="Journot L."/>
            <person name="Du K."/>
            <person name="Schartl M."/>
            <person name="Retaux S."/>
            <person name="Guiguen Y."/>
        </authorList>
    </citation>
    <scope>NUCLEOTIDE SEQUENCE [LARGE SCALE GENOMIC DNA]</scope>
    <source>
        <strain evidence="4">Pach_M1</strain>
        <tissue evidence="4">Testis</tissue>
    </source>
</reference>
<dbReference type="GO" id="GO:0033209">
    <property type="term" value="P:tumor necrosis factor-mediated signaling pathway"/>
    <property type="evidence" value="ECO:0007669"/>
    <property type="project" value="InterPro"/>
</dbReference>
<accession>A0A8T2LCH7</accession>